<feature type="transmembrane region" description="Helical" evidence="8">
    <location>
        <begin position="91"/>
        <end position="107"/>
    </location>
</feature>
<feature type="transmembrane region" description="Helical" evidence="8">
    <location>
        <begin position="119"/>
        <end position="138"/>
    </location>
</feature>
<proteinExistence type="predicted"/>
<keyword evidence="5 8" id="KW-0472">Membrane</keyword>
<reference evidence="10 11" key="1">
    <citation type="submission" date="2024-02" db="EMBL/GenBank/DDBJ databases">
        <title>Chromosome-scale genome assembly of the rough periwinkle Littorina saxatilis.</title>
        <authorList>
            <person name="De Jode A."/>
            <person name="Faria R."/>
            <person name="Formenti G."/>
            <person name="Sims Y."/>
            <person name="Smith T.P."/>
            <person name="Tracey A."/>
            <person name="Wood J.M.D."/>
            <person name="Zagrodzka Z.B."/>
            <person name="Johannesson K."/>
            <person name="Butlin R.K."/>
            <person name="Leder E.H."/>
        </authorList>
    </citation>
    <scope>NUCLEOTIDE SEQUENCE [LARGE SCALE GENOMIC DNA]</scope>
    <source>
        <strain evidence="10">Snail1</strain>
        <tissue evidence="10">Muscle</tissue>
    </source>
</reference>
<protein>
    <recommendedName>
        <fullName evidence="9">Ionotropic glutamate receptor C-terminal domain-containing protein</fullName>
    </recommendedName>
</protein>
<dbReference type="Proteomes" id="UP001374579">
    <property type="component" value="Unassembled WGS sequence"/>
</dbReference>
<comment type="caution">
    <text evidence="10">The sequence shown here is derived from an EMBL/GenBank/DDBJ whole genome shotgun (WGS) entry which is preliminary data.</text>
</comment>
<evidence type="ECO:0000313" key="10">
    <source>
        <dbReference type="EMBL" id="KAK7116100.1"/>
    </source>
</evidence>
<keyword evidence="3 8" id="KW-0812">Transmembrane</keyword>
<comment type="subcellular location">
    <subcellularLocation>
        <location evidence="1">Cell membrane</location>
        <topology evidence="1">Multi-pass membrane protein</topology>
    </subcellularLocation>
</comment>
<keyword evidence="4 8" id="KW-1133">Transmembrane helix</keyword>
<dbReference type="EMBL" id="JBAMIC010000001">
    <property type="protein sequence ID" value="KAK7116100.1"/>
    <property type="molecule type" value="Genomic_DNA"/>
</dbReference>
<keyword evidence="2" id="KW-1003">Cell membrane</keyword>
<dbReference type="Pfam" id="PF00060">
    <property type="entry name" value="Lig_chan"/>
    <property type="match status" value="1"/>
</dbReference>
<evidence type="ECO:0000256" key="7">
    <source>
        <dbReference type="ARBA" id="ARBA00023180"/>
    </source>
</evidence>
<dbReference type="Gene3D" id="3.40.190.10">
    <property type="entry name" value="Periplasmic binding protein-like II"/>
    <property type="match status" value="3"/>
</dbReference>
<dbReference type="PANTHER" id="PTHR42643:SF24">
    <property type="entry name" value="IONOTROPIC RECEPTOR 60A"/>
    <property type="match status" value="1"/>
</dbReference>
<evidence type="ECO:0000259" key="9">
    <source>
        <dbReference type="Pfam" id="PF00060"/>
    </source>
</evidence>
<evidence type="ECO:0000256" key="3">
    <source>
        <dbReference type="ARBA" id="ARBA00022692"/>
    </source>
</evidence>
<evidence type="ECO:0000313" key="11">
    <source>
        <dbReference type="Proteomes" id="UP001374579"/>
    </source>
</evidence>
<accession>A0AAN9C2R5</accession>
<dbReference type="InterPro" id="IPR052192">
    <property type="entry name" value="Insect_Ionotropic_Sensory_Rcpt"/>
</dbReference>
<dbReference type="GO" id="GO:0015276">
    <property type="term" value="F:ligand-gated monoatomic ion channel activity"/>
    <property type="evidence" value="ECO:0007669"/>
    <property type="project" value="InterPro"/>
</dbReference>
<feature type="transmembrane region" description="Helical" evidence="8">
    <location>
        <begin position="52"/>
        <end position="71"/>
    </location>
</feature>
<dbReference type="InterPro" id="IPR001320">
    <property type="entry name" value="Iontro_rcpt_C"/>
</dbReference>
<organism evidence="10 11">
    <name type="scientific">Littorina saxatilis</name>
    <dbReference type="NCBI Taxonomy" id="31220"/>
    <lineage>
        <taxon>Eukaryota</taxon>
        <taxon>Metazoa</taxon>
        <taxon>Spiralia</taxon>
        <taxon>Lophotrochozoa</taxon>
        <taxon>Mollusca</taxon>
        <taxon>Gastropoda</taxon>
        <taxon>Caenogastropoda</taxon>
        <taxon>Littorinimorpha</taxon>
        <taxon>Littorinoidea</taxon>
        <taxon>Littorinidae</taxon>
        <taxon>Littorina</taxon>
    </lineage>
</organism>
<dbReference type="GO" id="GO:0050906">
    <property type="term" value="P:detection of stimulus involved in sensory perception"/>
    <property type="evidence" value="ECO:0007669"/>
    <property type="project" value="UniProtKB-ARBA"/>
</dbReference>
<sequence>MVIGFFTITPERSEVVDPTIPYLFEHAAIVFRKSGARTDNQWTFFIQPFQNVVYAVVAGSMVVMLLLLLLLEKCHQSLTRRRTALSDRMTVFQWAAMNFEILLAGLVSRPVQQESQSRASRVLVMTWLLFCVILTSAYSSQLTSSLTAGQQDLPFTSLAELLDQDTYKFGVASGTWTSSLLKNSTVVDYRRFYKKVLEFAKEDPDVLSSDILVHKMKAIHEDYASLQGSSLLSSAWSIESCGRLTVLPEKLSTTSTGFYLQKGSPYTRIISKQIGLMVDSGLVTKWKRSSLPQNTSCWHEDDHSGRVIGLADTQTAFFMAAFGLGLALIVFGMEKLFHLNSCRSGSIVH</sequence>
<keyword evidence="11" id="KW-1185">Reference proteome</keyword>
<name>A0AAN9C2R5_9CAEN</name>
<evidence type="ECO:0000256" key="6">
    <source>
        <dbReference type="ARBA" id="ARBA00023170"/>
    </source>
</evidence>
<evidence type="ECO:0000256" key="5">
    <source>
        <dbReference type="ARBA" id="ARBA00023136"/>
    </source>
</evidence>
<feature type="domain" description="Ionotropic glutamate receptor C-terminal" evidence="9">
    <location>
        <begin position="54"/>
        <end position="324"/>
    </location>
</feature>
<gene>
    <name evidence="10" type="ORF">V1264_001845</name>
</gene>
<keyword evidence="6" id="KW-0675">Receptor</keyword>
<dbReference type="AlphaFoldDB" id="A0AAN9C2R5"/>
<evidence type="ECO:0000256" key="4">
    <source>
        <dbReference type="ARBA" id="ARBA00022989"/>
    </source>
</evidence>
<evidence type="ECO:0000256" key="1">
    <source>
        <dbReference type="ARBA" id="ARBA00004651"/>
    </source>
</evidence>
<evidence type="ECO:0000256" key="2">
    <source>
        <dbReference type="ARBA" id="ARBA00022475"/>
    </source>
</evidence>
<feature type="transmembrane region" description="Helical" evidence="8">
    <location>
        <begin position="316"/>
        <end position="333"/>
    </location>
</feature>
<dbReference type="GO" id="GO:0005886">
    <property type="term" value="C:plasma membrane"/>
    <property type="evidence" value="ECO:0007669"/>
    <property type="project" value="UniProtKB-SubCell"/>
</dbReference>
<dbReference type="SUPFAM" id="SSF53850">
    <property type="entry name" value="Periplasmic binding protein-like II"/>
    <property type="match status" value="1"/>
</dbReference>
<dbReference type="PANTHER" id="PTHR42643">
    <property type="entry name" value="IONOTROPIC RECEPTOR 20A-RELATED"/>
    <property type="match status" value="1"/>
</dbReference>
<evidence type="ECO:0000256" key="8">
    <source>
        <dbReference type="SAM" id="Phobius"/>
    </source>
</evidence>
<keyword evidence="7" id="KW-0325">Glycoprotein</keyword>